<proteinExistence type="predicted"/>
<evidence type="ECO:0000313" key="2">
    <source>
        <dbReference type="Proteomes" id="UP000182332"/>
    </source>
</evidence>
<accession>A0A1I0FDH6</accession>
<reference evidence="1 2" key="1">
    <citation type="submission" date="2016-10" db="EMBL/GenBank/DDBJ databases">
        <authorList>
            <person name="de Groot N.N."/>
        </authorList>
    </citation>
    <scope>NUCLEOTIDE SEQUENCE [LARGE SCALE GENOMIC DNA]</scope>
    <source>
        <strain evidence="1 2">DSM 11363</strain>
    </source>
</reference>
<organism evidence="1 2">
    <name type="scientific">Pseudomonas graminis</name>
    <dbReference type="NCBI Taxonomy" id="158627"/>
    <lineage>
        <taxon>Bacteria</taxon>
        <taxon>Pseudomonadati</taxon>
        <taxon>Pseudomonadota</taxon>
        <taxon>Gammaproteobacteria</taxon>
        <taxon>Pseudomonadales</taxon>
        <taxon>Pseudomonadaceae</taxon>
        <taxon>Pseudomonas</taxon>
    </lineage>
</organism>
<dbReference type="AlphaFoldDB" id="A0A1I0FDH6"/>
<evidence type="ECO:0000313" key="1">
    <source>
        <dbReference type="EMBL" id="SET56223.1"/>
    </source>
</evidence>
<dbReference type="EMBL" id="FOHW01000016">
    <property type="protein sequence ID" value="SET56223.1"/>
    <property type="molecule type" value="Genomic_DNA"/>
</dbReference>
<protein>
    <submittedName>
        <fullName evidence="1">Uncharacterized protein</fullName>
    </submittedName>
</protein>
<gene>
    <name evidence="1" type="ORF">SAMN05216197_116105</name>
</gene>
<name>A0A1I0FDH6_9PSED</name>
<sequence>MTIAGKVPIASKLTPTLCAQGGKFQTTNL</sequence>
<dbReference type="Proteomes" id="UP000182332">
    <property type="component" value="Unassembled WGS sequence"/>
</dbReference>